<evidence type="ECO:0000313" key="2">
    <source>
        <dbReference type="Proteomes" id="UP000299102"/>
    </source>
</evidence>
<keyword evidence="2" id="KW-1185">Reference proteome</keyword>
<organism evidence="1 2">
    <name type="scientific">Eumeta variegata</name>
    <name type="common">Bagworm moth</name>
    <name type="synonym">Eumeta japonica</name>
    <dbReference type="NCBI Taxonomy" id="151549"/>
    <lineage>
        <taxon>Eukaryota</taxon>
        <taxon>Metazoa</taxon>
        <taxon>Ecdysozoa</taxon>
        <taxon>Arthropoda</taxon>
        <taxon>Hexapoda</taxon>
        <taxon>Insecta</taxon>
        <taxon>Pterygota</taxon>
        <taxon>Neoptera</taxon>
        <taxon>Endopterygota</taxon>
        <taxon>Lepidoptera</taxon>
        <taxon>Glossata</taxon>
        <taxon>Ditrysia</taxon>
        <taxon>Tineoidea</taxon>
        <taxon>Psychidae</taxon>
        <taxon>Oiketicinae</taxon>
        <taxon>Eumeta</taxon>
    </lineage>
</organism>
<protein>
    <submittedName>
        <fullName evidence="1">Uncharacterized protein</fullName>
    </submittedName>
</protein>
<proteinExistence type="predicted"/>
<accession>A0A4C1ZCX1</accession>
<gene>
    <name evidence="1" type="ORF">EVAR_62753_1</name>
</gene>
<dbReference type="EMBL" id="BGZK01001679">
    <property type="protein sequence ID" value="GBP84455.1"/>
    <property type="molecule type" value="Genomic_DNA"/>
</dbReference>
<sequence>MRVRSATQQPLILDNSVFAVRCKGAISHDLSLEFEGFRVNPSRWASAKINKKKKKRATLKQDGGARRQGVFEQKRLIRGARAVCVLSDTNLFEGLYISHENSFSRDICKIFLIRGRRRRLPKSLSPPVITRELSSS</sequence>
<reference evidence="1 2" key="1">
    <citation type="journal article" date="2019" name="Commun. Biol.">
        <title>The bagworm genome reveals a unique fibroin gene that provides high tensile strength.</title>
        <authorList>
            <person name="Kono N."/>
            <person name="Nakamura H."/>
            <person name="Ohtoshi R."/>
            <person name="Tomita M."/>
            <person name="Numata K."/>
            <person name="Arakawa K."/>
        </authorList>
    </citation>
    <scope>NUCLEOTIDE SEQUENCE [LARGE SCALE GENOMIC DNA]</scope>
</reference>
<dbReference type="Proteomes" id="UP000299102">
    <property type="component" value="Unassembled WGS sequence"/>
</dbReference>
<evidence type="ECO:0000313" key="1">
    <source>
        <dbReference type="EMBL" id="GBP84455.1"/>
    </source>
</evidence>
<name>A0A4C1ZCX1_EUMVA</name>
<dbReference type="AlphaFoldDB" id="A0A4C1ZCX1"/>
<comment type="caution">
    <text evidence="1">The sequence shown here is derived from an EMBL/GenBank/DDBJ whole genome shotgun (WGS) entry which is preliminary data.</text>
</comment>